<dbReference type="Proteomes" id="UP000183567">
    <property type="component" value="Unassembled WGS sequence"/>
</dbReference>
<accession>A0A1J8QB95</accession>
<dbReference type="EMBL" id="LVVM01002157">
    <property type="protein sequence ID" value="OJA17235.1"/>
    <property type="molecule type" value="Genomic_DNA"/>
</dbReference>
<organism evidence="2 3">
    <name type="scientific">Rhizopogon vesiculosus</name>
    <dbReference type="NCBI Taxonomy" id="180088"/>
    <lineage>
        <taxon>Eukaryota</taxon>
        <taxon>Fungi</taxon>
        <taxon>Dikarya</taxon>
        <taxon>Basidiomycota</taxon>
        <taxon>Agaricomycotina</taxon>
        <taxon>Agaricomycetes</taxon>
        <taxon>Agaricomycetidae</taxon>
        <taxon>Boletales</taxon>
        <taxon>Suillineae</taxon>
        <taxon>Rhizopogonaceae</taxon>
        <taxon>Rhizopogon</taxon>
    </lineage>
</organism>
<proteinExistence type="predicted"/>
<keyword evidence="3" id="KW-1185">Reference proteome</keyword>
<sequence length="38" mass="4577">MPISRYHGRLQFFLTQMPISCYLGCPQFFLMRMPVLPR</sequence>
<comment type="caution">
    <text evidence="2">The sequence shown here is derived from an EMBL/GenBank/DDBJ whole genome shotgun (WGS) entry which is preliminary data.</text>
</comment>
<evidence type="ECO:0000256" key="1">
    <source>
        <dbReference type="SAM" id="Phobius"/>
    </source>
</evidence>
<keyword evidence="1" id="KW-1133">Transmembrane helix</keyword>
<gene>
    <name evidence="2" type="ORF">AZE42_00164</name>
</gene>
<protein>
    <submittedName>
        <fullName evidence="2">Uncharacterized protein</fullName>
    </submittedName>
</protein>
<name>A0A1J8QB95_9AGAM</name>
<reference evidence="2 3" key="1">
    <citation type="submission" date="2016-03" db="EMBL/GenBank/DDBJ databases">
        <title>Comparative genomics of the ectomycorrhizal sister species Rhizopogon vinicolor and Rhizopogon vesiculosus (Basidiomycota: Boletales) reveals a divergence of the mating type B locus.</title>
        <authorList>
            <person name="Mujic A.B."/>
            <person name="Kuo A."/>
            <person name="Tritt A."/>
            <person name="Lipzen A."/>
            <person name="Chen C."/>
            <person name="Johnson J."/>
            <person name="Sharma A."/>
            <person name="Barry K."/>
            <person name="Grigoriev I.V."/>
            <person name="Spatafora J.W."/>
        </authorList>
    </citation>
    <scope>NUCLEOTIDE SEQUENCE [LARGE SCALE GENOMIC DNA]</scope>
    <source>
        <strain evidence="2 3">AM-OR11-056</strain>
    </source>
</reference>
<keyword evidence="1" id="KW-0472">Membrane</keyword>
<keyword evidence="1" id="KW-0812">Transmembrane</keyword>
<evidence type="ECO:0000313" key="3">
    <source>
        <dbReference type="Proteomes" id="UP000183567"/>
    </source>
</evidence>
<evidence type="ECO:0000313" key="2">
    <source>
        <dbReference type="EMBL" id="OJA17235.1"/>
    </source>
</evidence>
<feature type="transmembrane region" description="Helical" evidence="1">
    <location>
        <begin position="12"/>
        <end position="30"/>
    </location>
</feature>
<dbReference type="AlphaFoldDB" id="A0A1J8QB95"/>